<comment type="similarity">
    <text evidence="1">Belongs to the ComF/GntX family.</text>
</comment>
<reference evidence="3" key="2">
    <citation type="submission" date="2020-09" db="EMBL/GenBank/DDBJ databases">
        <authorList>
            <person name="Sun Q."/>
            <person name="Zhou Y."/>
        </authorList>
    </citation>
    <scope>NUCLEOTIDE SEQUENCE</scope>
    <source>
        <strain evidence="3">CGMCC 1.6333</strain>
    </source>
</reference>
<evidence type="ECO:0000313" key="4">
    <source>
        <dbReference type="Proteomes" id="UP000618460"/>
    </source>
</evidence>
<dbReference type="PANTHER" id="PTHR47505:SF1">
    <property type="entry name" value="DNA UTILIZATION PROTEIN YHGH"/>
    <property type="match status" value="1"/>
</dbReference>
<dbReference type="PANTHER" id="PTHR47505">
    <property type="entry name" value="DNA UTILIZATION PROTEIN YHGH"/>
    <property type="match status" value="1"/>
</dbReference>
<dbReference type="InterPro" id="IPR051910">
    <property type="entry name" value="ComF/GntX_DNA_util-trans"/>
</dbReference>
<reference evidence="3" key="1">
    <citation type="journal article" date="2014" name="Int. J. Syst. Evol. Microbiol.">
        <title>Complete genome sequence of Corynebacterium casei LMG S-19264T (=DSM 44701T), isolated from a smear-ripened cheese.</title>
        <authorList>
            <consortium name="US DOE Joint Genome Institute (JGI-PGF)"/>
            <person name="Walter F."/>
            <person name="Albersmeier A."/>
            <person name="Kalinowski J."/>
            <person name="Ruckert C."/>
        </authorList>
    </citation>
    <scope>NUCLEOTIDE SEQUENCE</scope>
    <source>
        <strain evidence="3">CGMCC 1.6333</strain>
    </source>
</reference>
<dbReference type="InterPro" id="IPR029057">
    <property type="entry name" value="PRTase-like"/>
</dbReference>
<protein>
    <recommendedName>
        <fullName evidence="2">Phosphoribosyltransferase domain-containing protein</fullName>
    </recommendedName>
</protein>
<dbReference type="EMBL" id="BMLG01000012">
    <property type="protein sequence ID" value="GGM35471.1"/>
    <property type="molecule type" value="Genomic_DNA"/>
</dbReference>
<name>A0A917WV82_9BACI</name>
<dbReference type="CDD" id="cd06223">
    <property type="entry name" value="PRTases_typeI"/>
    <property type="match status" value="1"/>
</dbReference>
<keyword evidence="4" id="KW-1185">Reference proteome</keyword>
<proteinExistence type="inferred from homology"/>
<organism evidence="3 4">
    <name type="scientific">Paraliobacillus quinghaiensis</name>
    <dbReference type="NCBI Taxonomy" id="470815"/>
    <lineage>
        <taxon>Bacteria</taxon>
        <taxon>Bacillati</taxon>
        <taxon>Bacillota</taxon>
        <taxon>Bacilli</taxon>
        <taxon>Bacillales</taxon>
        <taxon>Bacillaceae</taxon>
        <taxon>Paraliobacillus</taxon>
    </lineage>
</organism>
<dbReference type="InterPro" id="IPR000836">
    <property type="entry name" value="PRTase_dom"/>
</dbReference>
<sequence>MFNRSVYHYNPLLQEMITKWKYRGDYHICQSFEEAVEAAFKQYFVKTHPDAILVPIPLSAERLQERAFNQARVLADLLPYQSANALKRIHGEKQAKKTRQERIASVNPFVLEAPIKKNVILIDDIYTTGTTLRHAAKVLKQQGCPKVCSFTLAR</sequence>
<dbReference type="Proteomes" id="UP000618460">
    <property type="component" value="Unassembled WGS sequence"/>
</dbReference>
<feature type="domain" description="Phosphoribosyltransferase" evidence="2">
    <location>
        <begin position="35"/>
        <end position="153"/>
    </location>
</feature>
<dbReference type="SUPFAM" id="SSF53271">
    <property type="entry name" value="PRTase-like"/>
    <property type="match status" value="1"/>
</dbReference>
<evidence type="ECO:0000259" key="2">
    <source>
        <dbReference type="Pfam" id="PF00156"/>
    </source>
</evidence>
<comment type="caution">
    <text evidence="3">The sequence shown here is derived from an EMBL/GenBank/DDBJ whole genome shotgun (WGS) entry which is preliminary data.</text>
</comment>
<dbReference type="AlphaFoldDB" id="A0A917WV82"/>
<gene>
    <name evidence="3" type="ORF">GCM10011351_21970</name>
</gene>
<evidence type="ECO:0000256" key="1">
    <source>
        <dbReference type="ARBA" id="ARBA00008007"/>
    </source>
</evidence>
<dbReference type="Pfam" id="PF00156">
    <property type="entry name" value="Pribosyltran"/>
    <property type="match status" value="1"/>
</dbReference>
<accession>A0A917WV82</accession>
<dbReference type="Gene3D" id="3.40.50.2020">
    <property type="match status" value="1"/>
</dbReference>
<evidence type="ECO:0000313" key="3">
    <source>
        <dbReference type="EMBL" id="GGM35471.1"/>
    </source>
</evidence>